<dbReference type="InterPro" id="IPR018062">
    <property type="entry name" value="HTH_AraC-typ_CS"/>
</dbReference>
<dbReference type="InterPro" id="IPR009057">
    <property type="entry name" value="Homeodomain-like_sf"/>
</dbReference>
<keyword evidence="1" id="KW-0963">Cytoplasm</keyword>
<dbReference type="SUPFAM" id="SSF46689">
    <property type="entry name" value="Homeodomain-like"/>
    <property type="match status" value="2"/>
</dbReference>
<dbReference type="Gene3D" id="1.10.10.60">
    <property type="entry name" value="Homeodomain-like"/>
    <property type="match status" value="2"/>
</dbReference>
<dbReference type="SUPFAM" id="SSF51215">
    <property type="entry name" value="Regulatory protein AraC"/>
    <property type="match status" value="1"/>
</dbReference>
<dbReference type="EMBL" id="VUOB01000036">
    <property type="protein sequence ID" value="KAA2260444.1"/>
    <property type="molecule type" value="Genomic_DNA"/>
</dbReference>
<proteinExistence type="predicted"/>
<comment type="caution">
    <text evidence="7">The sequence shown here is derived from an EMBL/GenBank/DDBJ whole genome shotgun (WGS) entry which is preliminary data.</text>
</comment>
<organism evidence="7 8">
    <name type="scientific">Solihabitans fulvus</name>
    <dbReference type="NCBI Taxonomy" id="1892852"/>
    <lineage>
        <taxon>Bacteria</taxon>
        <taxon>Bacillati</taxon>
        <taxon>Actinomycetota</taxon>
        <taxon>Actinomycetes</taxon>
        <taxon>Pseudonocardiales</taxon>
        <taxon>Pseudonocardiaceae</taxon>
        <taxon>Solihabitans</taxon>
    </lineage>
</organism>
<keyword evidence="4" id="KW-0010">Activator</keyword>
<dbReference type="InterPro" id="IPR037923">
    <property type="entry name" value="HTH-like"/>
</dbReference>
<dbReference type="GO" id="GO:0003700">
    <property type="term" value="F:DNA-binding transcription factor activity"/>
    <property type="evidence" value="ECO:0007669"/>
    <property type="project" value="InterPro"/>
</dbReference>
<dbReference type="SUPFAM" id="SSF51182">
    <property type="entry name" value="RmlC-like cupins"/>
    <property type="match status" value="1"/>
</dbReference>
<accession>A0A5B2XBA5</accession>
<dbReference type="AlphaFoldDB" id="A0A5B2XBA5"/>
<evidence type="ECO:0000256" key="1">
    <source>
        <dbReference type="ARBA" id="ARBA00022490"/>
    </source>
</evidence>
<dbReference type="RefSeq" id="WP_149851168.1">
    <property type="nucleotide sequence ID" value="NZ_VUOB01000036.1"/>
</dbReference>
<reference evidence="7 8" key="2">
    <citation type="submission" date="2019-09" db="EMBL/GenBank/DDBJ databases">
        <authorList>
            <person name="Jin C."/>
        </authorList>
    </citation>
    <scope>NUCLEOTIDE SEQUENCE [LARGE SCALE GENOMIC DNA]</scope>
    <source>
        <strain evidence="7 8">AN110305</strain>
    </source>
</reference>
<evidence type="ECO:0000313" key="8">
    <source>
        <dbReference type="Proteomes" id="UP000323454"/>
    </source>
</evidence>
<evidence type="ECO:0000313" key="7">
    <source>
        <dbReference type="EMBL" id="KAA2260444.1"/>
    </source>
</evidence>
<keyword evidence="5" id="KW-0804">Transcription</keyword>
<evidence type="ECO:0000259" key="6">
    <source>
        <dbReference type="PROSITE" id="PS01124"/>
    </source>
</evidence>
<dbReference type="InterPro" id="IPR050204">
    <property type="entry name" value="AraC_XylS_family_regulators"/>
</dbReference>
<dbReference type="InterPro" id="IPR018060">
    <property type="entry name" value="HTH_AraC"/>
</dbReference>
<gene>
    <name evidence="7" type="ORF">F0L68_20120</name>
</gene>
<keyword evidence="3" id="KW-0238">DNA-binding</keyword>
<keyword evidence="2" id="KW-0805">Transcription regulation</keyword>
<reference evidence="7 8" key="1">
    <citation type="submission" date="2019-09" db="EMBL/GenBank/DDBJ databases">
        <title>Goodfellowia gen. nov., a new genus of the Pseudonocardineae related to Actinoalloteichus, containing Goodfellowia coeruleoviolacea gen. nov., comb. nov. gen. nov., comb. nov.</title>
        <authorList>
            <person name="Labeda D."/>
        </authorList>
    </citation>
    <scope>NUCLEOTIDE SEQUENCE [LARGE SCALE GENOMIC DNA]</scope>
    <source>
        <strain evidence="7 8">AN110305</strain>
    </source>
</reference>
<sequence length="307" mass="33079">MDILSDTLSALRTGRPASVRTDARAPWGLRFPPVAGAGFHVVLQGSCLLVPPDGPPVPLGPGDVIFLRSGCQHLLCDDPASPVRDFTPDPDDAGSPVGRITVGGAGARAVVLCGAYHLDVARHHPLLGDLPEVLHLPARVGWHQVLRSAIDQLSTELVRPTPGSDAVVVSLIDLLLVLILRAWYDEQSPDRVEGWAAALTDPVIAPALHAMHDEPGRPWTVESLGDRAGLSRAAFARRFSAVLGEPPLSYLTTWRMTTAARLLRDTDTTLHGIAESAGYTSEFAFAKAFKRRYDVPPGTYRRQHRAS</sequence>
<dbReference type="PANTHER" id="PTHR46796">
    <property type="entry name" value="HTH-TYPE TRANSCRIPTIONAL ACTIVATOR RHAS-RELATED"/>
    <property type="match status" value="1"/>
</dbReference>
<name>A0A5B2XBA5_9PSEU</name>
<dbReference type="PROSITE" id="PS00041">
    <property type="entry name" value="HTH_ARAC_FAMILY_1"/>
    <property type="match status" value="1"/>
</dbReference>
<evidence type="ECO:0000256" key="3">
    <source>
        <dbReference type="ARBA" id="ARBA00023125"/>
    </source>
</evidence>
<dbReference type="Proteomes" id="UP000323454">
    <property type="component" value="Unassembled WGS sequence"/>
</dbReference>
<evidence type="ECO:0000256" key="2">
    <source>
        <dbReference type="ARBA" id="ARBA00023015"/>
    </source>
</evidence>
<dbReference type="GO" id="GO:0043565">
    <property type="term" value="F:sequence-specific DNA binding"/>
    <property type="evidence" value="ECO:0007669"/>
    <property type="project" value="InterPro"/>
</dbReference>
<evidence type="ECO:0000256" key="5">
    <source>
        <dbReference type="ARBA" id="ARBA00023163"/>
    </source>
</evidence>
<keyword evidence="8" id="KW-1185">Reference proteome</keyword>
<dbReference type="Pfam" id="PF12833">
    <property type="entry name" value="HTH_18"/>
    <property type="match status" value="1"/>
</dbReference>
<evidence type="ECO:0000256" key="4">
    <source>
        <dbReference type="ARBA" id="ARBA00023159"/>
    </source>
</evidence>
<dbReference type="Pfam" id="PF12852">
    <property type="entry name" value="Cupin_6"/>
    <property type="match status" value="1"/>
</dbReference>
<dbReference type="PROSITE" id="PS01124">
    <property type="entry name" value="HTH_ARAC_FAMILY_2"/>
    <property type="match status" value="1"/>
</dbReference>
<dbReference type="PANTHER" id="PTHR46796:SF13">
    <property type="entry name" value="HTH-TYPE TRANSCRIPTIONAL ACTIVATOR RHAS"/>
    <property type="match status" value="1"/>
</dbReference>
<feature type="domain" description="HTH araC/xylS-type" evidence="6">
    <location>
        <begin position="205"/>
        <end position="303"/>
    </location>
</feature>
<dbReference type="SMART" id="SM00342">
    <property type="entry name" value="HTH_ARAC"/>
    <property type="match status" value="1"/>
</dbReference>
<protein>
    <submittedName>
        <fullName evidence="7">AraC family transcriptional regulator</fullName>
    </submittedName>
</protein>
<dbReference type="InterPro" id="IPR032783">
    <property type="entry name" value="AraC_lig"/>
</dbReference>
<dbReference type="InterPro" id="IPR011051">
    <property type="entry name" value="RmlC_Cupin_sf"/>
</dbReference>
<dbReference type="OrthoDB" id="241790at2"/>